<dbReference type="Gene3D" id="1.10.10.2910">
    <property type="match status" value="1"/>
</dbReference>
<sequence length="376" mass="40599">MDQLQELLQAPNVDVPKLSASTGISVERLSALASGAEPSLGELRKLSAALRLSINDFAPPNKTERDVNLLFRRAPVTGDEVPSTAILGMSKKMASSLDLLKKESSRAPQWFSEFKHHDNSVASAEENAFIFRSIFCGGDQLSPLLSLPRIAAEHMGAMVFVIRNSDLDGASAYFDGLPFIFVSARFRGRMLFTLAHEIGHLVAHHDPAQSFAIIDELIDVEGANPSQPDAERYADAFASALLMPSPSIGIALKKIRDIAKVSSDEVGDLELNYLARIYGVSFWAAAKRCEDLGIIPRGGAVSLNDYVKKKYGSAEKRAEEAGLPPRPEIDFPSVPRPLLKSAVEKVRAGELSIGRAAEIIGLSIADLITANAPTSH</sequence>
<evidence type="ECO:0000259" key="1">
    <source>
        <dbReference type="Pfam" id="PF06114"/>
    </source>
</evidence>
<dbReference type="RefSeq" id="WP_209766528.1">
    <property type="nucleotide sequence ID" value="NZ_JAGINP010000007.1"/>
</dbReference>
<keyword evidence="3" id="KW-1185">Reference proteome</keyword>
<reference evidence="2 3" key="1">
    <citation type="submission" date="2021-03" db="EMBL/GenBank/DDBJ databases">
        <title>Genomic Encyclopedia of Type Strains, Phase III (KMG-III): the genomes of soil and plant-associated and newly described type strains.</title>
        <authorList>
            <person name="Whitman W."/>
        </authorList>
    </citation>
    <scope>NUCLEOTIDE SEQUENCE [LARGE SCALE GENOMIC DNA]</scope>
    <source>
        <strain evidence="2 3">IMMIB AFH-6</strain>
    </source>
</reference>
<proteinExistence type="predicted"/>
<protein>
    <submittedName>
        <fullName evidence="2">Zn-dependent peptidase ImmA (M78 family)/transcriptional regulator with XRE-family HTH domain</fullName>
    </submittedName>
</protein>
<dbReference type="EMBL" id="JAGINP010000007">
    <property type="protein sequence ID" value="MBP2292669.1"/>
    <property type="molecule type" value="Genomic_DNA"/>
</dbReference>
<evidence type="ECO:0000313" key="3">
    <source>
        <dbReference type="Proteomes" id="UP000781958"/>
    </source>
</evidence>
<comment type="caution">
    <text evidence="2">The sequence shown here is derived from an EMBL/GenBank/DDBJ whole genome shotgun (WGS) entry which is preliminary data.</text>
</comment>
<evidence type="ECO:0000313" key="2">
    <source>
        <dbReference type="EMBL" id="MBP2292669.1"/>
    </source>
</evidence>
<name>A0ABS4SK98_9PROT</name>
<accession>A0ABS4SK98</accession>
<dbReference type="InterPro" id="IPR010359">
    <property type="entry name" value="IrrE_HExxH"/>
</dbReference>
<organism evidence="2 3">
    <name type="scientific">Azospirillum rugosum</name>
    <dbReference type="NCBI Taxonomy" id="416170"/>
    <lineage>
        <taxon>Bacteria</taxon>
        <taxon>Pseudomonadati</taxon>
        <taxon>Pseudomonadota</taxon>
        <taxon>Alphaproteobacteria</taxon>
        <taxon>Rhodospirillales</taxon>
        <taxon>Azospirillaceae</taxon>
        <taxon>Azospirillum</taxon>
    </lineage>
</organism>
<dbReference type="PANTHER" id="PTHR43236">
    <property type="entry name" value="ANTITOXIN HIGA1"/>
    <property type="match status" value="1"/>
</dbReference>
<dbReference type="InterPro" id="IPR052345">
    <property type="entry name" value="Rad_response_metalloprotease"/>
</dbReference>
<feature type="domain" description="IrrE N-terminal-like" evidence="1">
    <location>
        <begin position="153"/>
        <end position="289"/>
    </location>
</feature>
<dbReference type="Pfam" id="PF06114">
    <property type="entry name" value="Peptidase_M78"/>
    <property type="match status" value="1"/>
</dbReference>
<dbReference type="PANTHER" id="PTHR43236:SF1">
    <property type="entry name" value="BLL7220 PROTEIN"/>
    <property type="match status" value="1"/>
</dbReference>
<gene>
    <name evidence="2" type="ORF">J2851_002447</name>
</gene>
<dbReference type="Proteomes" id="UP000781958">
    <property type="component" value="Unassembled WGS sequence"/>
</dbReference>